<evidence type="ECO:0000313" key="2">
    <source>
        <dbReference type="Proteomes" id="UP000053760"/>
    </source>
</evidence>
<accession>A0A091FMZ1</accession>
<protein>
    <recommendedName>
        <fullName evidence="3">Nidogen G2 beta-barrel domain-containing protein</fullName>
    </recommendedName>
</protein>
<organism evidence="1 2">
    <name type="scientific">Cuculus canorus</name>
    <name type="common">Common cuckoo</name>
    <dbReference type="NCBI Taxonomy" id="55661"/>
    <lineage>
        <taxon>Eukaryota</taxon>
        <taxon>Metazoa</taxon>
        <taxon>Chordata</taxon>
        <taxon>Craniata</taxon>
        <taxon>Vertebrata</taxon>
        <taxon>Euteleostomi</taxon>
        <taxon>Archelosauria</taxon>
        <taxon>Archosauria</taxon>
        <taxon>Dinosauria</taxon>
        <taxon>Saurischia</taxon>
        <taxon>Theropoda</taxon>
        <taxon>Coelurosauria</taxon>
        <taxon>Aves</taxon>
        <taxon>Neognathae</taxon>
        <taxon>Neoaves</taxon>
        <taxon>Otidimorphae</taxon>
        <taxon>Cuculiformes</taxon>
        <taxon>Cuculidae</taxon>
        <taxon>Cuculus</taxon>
    </lineage>
</organism>
<feature type="non-terminal residue" evidence="1">
    <location>
        <position position="1"/>
    </location>
</feature>
<keyword evidence="2" id="KW-1185">Reference proteome</keyword>
<evidence type="ECO:0000313" key="1">
    <source>
        <dbReference type="EMBL" id="KFO71003.1"/>
    </source>
</evidence>
<dbReference type="EMBL" id="KL447250">
    <property type="protein sequence ID" value="KFO71003.1"/>
    <property type="molecule type" value="Genomic_DNA"/>
</dbReference>
<reference evidence="1 2" key="1">
    <citation type="submission" date="2014-04" db="EMBL/GenBank/DDBJ databases">
        <title>Genome evolution of avian class.</title>
        <authorList>
            <person name="Zhang G."/>
            <person name="Li C."/>
        </authorList>
    </citation>
    <scope>NUCLEOTIDE SEQUENCE [LARGE SCALE GENOMIC DNA]</scope>
    <source>
        <strain evidence="1">BGI_N303</strain>
    </source>
</reference>
<proteinExistence type="predicted"/>
<sequence>NGFKLEGGRFTLDIRKKFFTMRVVKHWHRLPREAVAAPSLEVFKARLDGALSSLV</sequence>
<feature type="non-terminal residue" evidence="1">
    <location>
        <position position="55"/>
    </location>
</feature>
<evidence type="ECO:0008006" key="3">
    <source>
        <dbReference type="Google" id="ProtNLM"/>
    </source>
</evidence>
<gene>
    <name evidence="1" type="ORF">N303_09190</name>
</gene>
<dbReference type="AlphaFoldDB" id="A0A091FMZ1"/>
<name>A0A091FMZ1_CUCCA</name>
<dbReference type="Proteomes" id="UP000053760">
    <property type="component" value="Unassembled WGS sequence"/>
</dbReference>